<dbReference type="PANTHER" id="PTHR24171">
    <property type="entry name" value="ANKYRIN REPEAT DOMAIN-CONTAINING PROTEIN 39-RELATED"/>
    <property type="match status" value="1"/>
</dbReference>
<dbReference type="Gene3D" id="1.25.40.20">
    <property type="entry name" value="Ankyrin repeat-containing domain"/>
    <property type="match status" value="2"/>
</dbReference>
<reference evidence="4 5" key="1">
    <citation type="submission" date="2014-04" db="EMBL/GenBank/DDBJ databases">
        <authorList>
            <consortium name="DOE Joint Genome Institute"/>
            <person name="Kuo A."/>
            <person name="Kohler A."/>
            <person name="Jargeat P."/>
            <person name="Nagy L.G."/>
            <person name="Floudas D."/>
            <person name="Copeland A."/>
            <person name="Barry K.W."/>
            <person name="Cichocki N."/>
            <person name="Veneault-Fourrey C."/>
            <person name="LaButti K."/>
            <person name="Lindquist E.A."/>
            <person name="Lipzen A."/>
            <person name="Lundell T."/>
            <person name="Morin E."/>
            <person name="Murat C."/>
            <person name="Sun H."/>
            <person name="Tunlid A."/>
            <person name="Henrissat B."/>
            <person name="Grigoriev I.V."/>
            <person name="Hibbett D.S."/>
            <person name="Martin F."/>
            <person name="Nordberg H.P."/>
            <person name="Cantor M.N."/>
            <person name="Hua S.X."/>
        </authorList>
    </citation>
    <scope>NUCLEOTIDE SEQUENCE [LARGE SCALE GENOMIC DNA]</scope>
    <source>
        <strain evidence="4 5">Ve08.2h10</strain>
    </source>
</reference>
<dbReference type="InterPro" id="IPR036770">
    <property type="entry name" value="Ankyrin_rpt-contain_sf"/>
</dbReference>
<evidence type="ECO:0000313" key="5">
    <source>
        <dbReference type="Proteomes" id="UP000054538"/>
    </source>
</evidence>
<dbReference type="STRING" id="930991.A0A0D0DCJ7"/>
<dbReference type="SMART" id="SM00248">
    <property type="entry name" value="ANK"/>
    <property type="match status" value="2"/>
</dbReference>
<evidence type="ECO:0000256" key="3">
    <source>
        <dbReference type="PROSITE-ProRule" id="PRU00023"/>
    </source>
</evidence>
<evidence type="ECO:0000256" key="2">
    <source>
        <dbReference type="ARBA" id="ARBA00023043"/>
    </source>
</evidence>
<evidence type="ECO:0000313" key="4">
    <source>
        <dbReference type="EMBL" id="KIK75060.1"/>
    </source>
</evidence>
<dbReference type="PRINTS" id="PR01415">
    <property type="entry name" value="ANKYRIN"/>
</dbReference>
<proteinExistence type="predicted"/>
<feature type="repeat" description="ANK" evidence="3">
    <location>
        <begin position="18"/>
        <end position="40"/>
    </location>
</feature>
<dbReference type="InterPro" id="IPR002110">
    <property type="entry name" value="Ankyrin_rpt"/>
</dbReference>
<gene>
    <name evidence="4" type="ORF">PAXRUDRAFT_56416</name>
</gene>
<evidence type="ECO:0008006" key="6">
    <source>
        <dbReference type="Google" id="ProtNLM"/>
    </source>
</evidence>
<feature type="non-terminal residue" evidence="4">
    <location>
        <position position="1"/>
    </location>
</feature>
<dbReference type="SUPFAM" id="SSF48403">
    <property type="entry name" value="Ankyrin repeat"/>
    <property type="match status" value="1"/>
</dbReference>
<keyword evidence="2 3" id="KW-0040">ANK repeat</keyword>
<evidence type="ECO:0000256" key="1">
    <source>
        <dbReference type="ARBA" id="ARBA00022737"/>
    </source>
</evidence>
<dbReference type="EMBL" id="KN828375">
    <property type="protein sequence ID" value="KIK75060.1"/>
    <property type="molecule type" value="Genomic_DNA"/>
</dbReference>
<protein>
    <recommendedName>
        <fullName evidence="6">Ankyrin</fullName>
    </recommendedName>
</protein>
<dbReference type="PROSITE" id="PS50297">
    <property type="entry name" value="ANK_REP_REGION"/>
    <property type="match status" value="2"/>
</dbReference>
<organism evidence="4 5">
    <name type="scientific">Paxillus rubicundulus Ve08.2h10</name>
    <dbReference type="NCBI Taxonomy" id="930991"/>
    <lineage>
        <taxon>Eukaryota</taxon>
        <taxon>Fungi</taxon>
        <taxon>Dikarya</taxon>
        <taxon>Basidiomycota</taxon>
        <taxon>Agaricomycotina</taxon>
        <taxon>Agaricomycetes</taxon>
        <taxon>Agaricomycetidae</taxon>
        <taxon>Boletales</taxon>
        <taxon>Paxilineae</taxon>
        <taxon>Paxillaceae</taxon>
        <taxon>Paxillus</taxon>
    </lineage>
</organism>
<keyword evidence="5" id="KW-1185">Reference proteome</keyword>
<dbReference type="Proteomes" id="UP000054538">
    <property type="component" value="Unassembled WGS sequence"/>
</dbReference>
<dbReference type="InParanoid" id="A0A0D0DCJ7"/>
<dbReference type="PROSITE" id="PS50088">
    <property type="entry name" value="ANK_REPEAT"/>
    <property type="match status" value="2"/>
</dbReference>
<keyword evidence="1" id="KW-0677">Repeat</keyword>
<reference evidence="5" key="2">
    <citation type="submission" date="2015-01" db="EMBL/GenBank/DDBJ databases">
        <title>Evolutionary Origins and Diversification of the Mycorrhizal Mutualists.</title>
        <authorList>
            <consortium name="DOE Joint Genome Institute"/>
            <consortium name="Mycorrhizal Genomics Consortium"/>
            <person name="Kohler A."/>
            <person name="Kuo A."/>
            <person name="Nagy L.G."/>
            <person name="Floudas D."/>
            <person name="Copeland A."/>
            <person name="Barry K.W."/>
            <person name="Cichocki N."/>
            <person name="Veneault-Fourrey C."/>
            <person name="LaButti K."/>
            <person name="Lindquist E.A."/>
            <person name="Lipzen A."/>
            <person name="Lundell T."/>
            <person name="Morin E."/>
            <person name="Murat C."/>
            <person name="Riley R."/>
            <person name="Ohm R."/>
            <person name="Sun H."/>
            <person name="Tunlid A."/>
            <person name="Henrissat B."/>
            <person name="Grigoriev I.V."/>
            <person name="Hibbett D.S."/>
            <person name="Martin F."/>
        </authorList>
    </citation>
    <scope>NUCLEOTIDE SEQUENCE [LARGE SCALE GENOMIC DNA]</scope>
    <source>
        <strain evidence="5">Ve08.2h10</strain>
    </source>
</reference>
<dbReference type="Pfam" id="PF12796">
    <property type="entry name" value="Ank_2"/>
    <property type="match status" value="1"/>
</dbReference>
<feature type="repeat" description="ANK" evidence="3">
    <location>
        <begin position="71"/>
        <end position="103"/>
    </location>
</feature>
<sequence length="116" mass="12374">LTARLLVLGVRAATRTKSGATALHDACRNGHLEVVKCLLDCPNIMTNLDIGMAYKQVNAIELVDINVTDMYSGTPLCSACDGGHIEIVKLLLQNGADVNAQSEDSDTPLRSACYRG</sequence>
<dbReference type="HOGENOM" id="CLU_1791495_0_0_1"/>
<dbReference type="AlphaFoldDB" id="A0A0D0DCJ7"/>
<accession>A0A0D0DCJ7</accession>
<dbReference type="OrthoDB" id="194358at2759"/>
<name>A0A0D0DCJ7_9AGAM</name>
<feature type="non-terminal residue" evidence="4">
    <location>
        <position position="116"/>
    </location>
</feature>